<evidence type="ECO:0000256" key="1">
    <source>
        <dbReference type="SAM" id="MobiDB-lite"/>
    </source>
</evidence>
<proteinExistence type="predicted"/>
<gene>
    <name evidence="2" type="ORF">CLUMA_CG007514</name>
</gene>
<keyword evidence="3" id="KW-1185">Reference proteome</keyword>
<name>A0A1J1I319_9DIPT</name>
<evidence type="ECO:0000313" key="3">
    <source>
        <dbReference type="Proteomes" id="UP000183832"/>
    </source>
</evidence>
<dbReference type="AlphaFoldDB" id="A0A1J1I319"/>
<dbReference type="Proteomes" id="UP000183832">
    <property type="component" value="Unassembled WGS sequence"/>
</dbReference>
<organism evidence="2 3">
    <name type="scientific">Clunio marinus</name>
    <dbReference type="NCBI Taxonomy" id="568069"/>
    <lineage>
        <taxon>Eukaryota</taxon>
        <taxon>Metazoa</taxon>
        <taxon>Ecdysozoa</taxon>
        <taxon>Arthropoda</taxon>
        <taxon>Hexapoda</taxon>
        <taxon>Insecta</taxon>
        <taxon>Pterygota</taxon>
        <taxon>Neoptera</taxon>
        <taxon>Endopterygota</taxon>
        <taxon>Diptera</taxon>
        <taxon>Nematocera</taxon>
        <taxon>Chironomoidea</taxon>
        <taxon>Chironomidae</taxon>
        <taxon>Clunio</taxon>
    </lineage>
</organism>
<protein>
    <submittedName>
        <fullName evidence="2">CLUMA_CG007514, isoform A</fullName>
    </submittedName>
</protein>
<sequence length="69" mass="7981">MHVTANAFTIKLKPKTEKTEEQQELSDDENEFRNEMQISQKNDIFSTQLKHNLIKLMSNCAQLILNGSD</sequence>
<evidence type="ECO:0000313" key="2">
    <source>
        <dbReference type="EMBL" id="CRK93988.1"/>
    </source>
</evidence>
<accession>A0A1J1I319</accession>
<dbReference type="EMBL" id="CVRI01000038">
    <property type="protein sequence ID" value="CRK93988.1"/>
    <property type="molecule type" value="Genomic_DNA"/>
</dbReference>
<feature type="region of interest" description="Disordered" evidence="1">
    <location>
        <begin position="1"/>
        <end position="30"/>
    </location>
</feature>
<reference evidence="2 3" key="1">
    <citation type="submission" date="2015-04" db="EMBL/GenBank/DDBJ databases">
        <authorList>
            <person name="Syromyatnikov M.Y."/>
            <person name="Popov V.N."/>
        </authorList>
    </citation>
    <scope>NUCLEOTIDE SEQUENCE [LARGE SCALE GENOMIC DNA]</scope>
</reference>